<proteinExistence type="predicted"/>
<reference evidence="1 2" key="1">
    <citation type="journal article" date="2007" name="Int. J. Syst. Evol. Microbiol.">
        <title>Paenibacillus ginsengarvi sp. nov., isolated from soil from ginseng cultivation.</title>
        <authorList>
            <person name="Yoon M.H."/>
            <person name="Ten L.N."/>
            <person name="Im W.T."/>
        </authorList>
    </citation>
    <scope>NUCLEOTIDE SEQUENCE [LARGE SCALE GENOMIC DNA]</scope>
    <source>
        <strain evidence="1 2">KCTC 13059</strain>
    </source>
</reference>
<dbReference type="RefSeq" id="WP_120751933.1">
    <property type="nucleotide sequence ID" value="NZ_RBAH01000050.1"/>
</dbReference>
<dbReference type="EMBL" id="RBAH01000050">
    <property type="protein sequence ID" value="RKN61997.1"/>
    <property type="molecule type" value="Genomic_DNA"/>
</dbReference>
<accession>A0A3B0ARL6</accession>
<comment type="caution">
    <text evidence="1">The sequence shown here is derived from an EMBL/GenBank/DDBJ whole genome shotgun (WGS) entry which is preliminary data.</text>
</comment>
<organism evidence="1 2">
    <name type="scientific">Paenibacillus ginsengarvi</name>
    <dbReference type="NCBI Taxonomy" id="400777"/>
    <lineage>
        <taxon>Bacteria</taxon>
        <taxon>Bacillati</taxon>
        <taxon>Bacillota</taxon>
        <taxon>Bacilli</taxon>
        <taxon>Bacillales</taxon>
        <taxon>Paenibacillaceae</taxon>
        <taxon>Paenibacillus</taxon>
    </lineage>
</organism>
<dbReference type="AlphaFoldDB" id="A0A3B0ARL6"/>
<gene>
    <name evidence="1" type="ORF">D7M11_35125</name>
</gene>
<name>A0A3B0ARL6_9BACL</name>
<sequence>MERIPVFSVHSISPSTNNEPPIIHGRALNIVQTGCKLFYSEAVSDSNYCFVDIIKNETNNFSSLSVMDSGTITIRAEQQIAPIGQYLFGESVNKYIPTITLEETTRMAMEAAQKDLSRYAKDPHTPYLQNSVLEAECCWFFFYNPEIEIPEQDWVRRMLGAYAVSKKGEMSHTYNFSDDPIKLQDYLQTMSAYFKRRGK</sequence>
<keyword evidence="2" id="KW-1185">Reference proteome</keyword>
<dbReference type="OrthoDB" id="5999649at2"/>
<dbReference type="Proteomes" id="UP000282311">
    <property type="component" value="Unassembled WGS sequence"/>
</dbReference>
<protein>
    <submittedName>
        <fullName evidence="1">Uncharacterized protein</fullName>
    </submittedName>
</protein>
<evidence type="ECO:0000313" key="1">
    <source>
        <dbReference type="EMBL" id="RKN61997.1"/>
    </source>
</evidence>
<evidence type="ECO:0000313" key="2">
    <source>
        <dbReference type="Proteomes" id="UP000282311"/>
    </source>
</evidence>